<dbReference type="Proteomes" id="UP000655420">
    <property type="component" value="Unassembled WGS sequence"/>
</dbReference>
<dbReference type="RefSeq" id="WP_200606732.1">
    <property type="nucleotide sequence ID" value="NZ_JAEHHL010000001.1"/>
</dbReference>
<feature type="transmembrane region" description="Helical" evidence="3">
    <location>
        <begin position="194"/>
        <end position="215"/>
    </location>
</feature>
<dbReference type="PANTHER" id="PTHR30531:SF12">
    <property type="entry name" value="FLAGELLAR BIOSYNTHETIC PROTEIN FLHB"/>
    <property type="match status" value="1"/>
</dbReference>
<dbReference type="InterPro" id="IPR029025">
    <property type="entry name" value="T3SS_substrate_exporter_C"/>
</dbReference>
<name>A0A8J7SEW2_9RHOB</name>
<feature type="compositionally biased region" description="Basic and acidic residues" evidence="2">
    <location>
        <begin position="228"/>
        <end position="244"/>
    </location>
</feature>
<dbReference type="PRINTS" id="PR00950">
    <property type="entry name" value="TYPE3IMSPROT"/>
</dbReference>
<sequence>MSADDDNAQEKSHDASQRRIERAREAGDLAQSQDAQAALVYMGFAAAMTLATGWAATALGETLLQLLSDPGGFARRAFGGGGANLVMQLSGDVAVAASPFLLLPGALVLAALIGLRRIVFAPKKIAPKLSRISPLANARQKYGVHGLVEFAKSVVKLSAVATVLWLALADEARRIAGYARIEARLMGQLLEAQLWSVLTGVTIVAVVVGLADMIWQQHRHLSQLRMTHDQLKEESKESEGDPHMRGTRRQRAREIATNRMLADVPRADVVLTNPTHYAVALHWSRAPGAAPVCIAKGVDEIAARIRERAAQAGVPIHPDPPTARALHAAVAVGEEIRPEHFRAVAAAIVFADEMRRRRREGGADEWRHASDMGQGGW</sequence>
<dbReference type="Gene3D" id="3.40.1690.10">
    <property type="entry name" value="secretion proteins EscU"/>
    <property type="match status" value="1"/>
</dbReference>
<keyword evidence="5" id="KW-1185">Reference proteome</keyword>
<reference evidence="4" key="1">
    <citation type="submission" date="2020-12" db="EMBL/GenBank/DDBJ databases">
        <title>Bacterial taxonomy.</title>
        <authorList>
            <person name="Pan X."/>
        </authorList>
    </citation>
    <scope>NUCLEOTIDE SEQUENCE</scope>
    <source>
        <strain evidence="4">M0105</strain>
    </source>
</reference>
<evidence type="ECO:0000313" key="5">
    <source>
        <dbReference type="Proteomes" id="UP000655420"/>
    </source>
</evidence>
<protein>
    <submittedName>
        <fullName evidence="4">Flagellar biosynthesis protein FlhB</fullName>
    </submittedName>
</protein>
<dbReference type="InterPro" id="IPR006135">
    <property type="entry name" value="T3SS_substrate_exporter"/>
</dbReference>
<dbReference type="Gene3D" id="6.10.250.2080">
    <property type="match status" value="1"/>
</dbReference>
<dbReference type="Pfam" id="PF01312">
    <property type="entry name" value="Bac_export_2"/>
    <property type="match status" value="1"/>
</dbReference>
<feature type="transmembrane region" description="Helical" evidence="3">
    <location>
        <begin position="38"/>
        <end position="59"/>
    </location>
</feature>
<dbReference type="GO" id="GO:0005886">
    <property type="term" value="C:plasma membrane"/>
    <property type="evidence" value="ECO:0007669"/>
    <property type="project" value="TreeGrafter"/>
</dbReference>
<proteinExistence type="inferred from homology"/>
<feature type="transmembrane region" description="Helical" evidence="3">
    <location>
        <begin position="93"/>
        <end position="115"/>
    </location>
</feature>
<evidence type="ECO:0000256" key="2">
    <source>
        <dbReference type="SAM" id="MobiDB-lite"/>
    </source>
</evidence>
<evidence type="ECO:0000256" key="3">
    <source>
        <dbReference type="SAM" id="Phobius"/>
    </source>
</evidence>
<keyword evidence="4" id="KW-0282">Flagellum</keyword>
<keyword evidence="3" id="KW-0472">Membrane</keyword>
<dbReference type="AlphaFoldDB" id="A0A8J7SEW2"/>
<dbReference type="SUPFAM" id="SSF160544">
    <property type="entry name" value="EscU C-terminal domain-like"/>
    <property type="match status" value="1"/>
</dbReference>
<comment type="caution">
    <text evidence="4">The sequence shown here is derived from an EMBL/GenBank/DDBJ whole genome shotgun (WGS) entry which is preliminary data.</text>
</comment>
<dbReference type="EMBL" id="JAEHHL010000001">
    <property type="protein sequence ID" value="MBK0398105.1"/>
    <property type="molecule type" value="Genomic_DNA"/>
</dbReference>
<accession>A0A8J7SEW2</accession>
<gene>
    <name evidence="4" type="ORF">H0I76_02795</name>
</gene>
<keyword evidence="4" id="KW-0966">Cell projection</keyword>
<keyword evidence="3" id="KW-0812">Transmembrane</keyword>
<organism evidence="4 5">
    <name type="scientific">Thermohalobaculum xanthum</name>
    <dbReference type="NCBI Taxonomy" id="2753746"/>
    <lineage>
        <taxon>Bacteria</taxon>
        <taxon>Pseudomonadati</taxon>
        <taxon>Pseudomonadota</taxon>
        <taxon>Alphaproteobacteria</taxon>
        <taxon>Rhodobacterales</taxon>
        <taxon>Paracoccaceae</taxon>
        <taxon>Thermohalobaculum</taxon>
    </lineage>
</organism>
<evidence type="ECO:0000313" key="4">
    <source>
        <dbReference type="EMBL" id="MBK0398105.1"/>
    </source>
</evidence>
<comment type="similarity">
    <text evidence="1">Belongs to the type III secretion exporter family.</text>
</comment>
<dbReference type="GO" id="GO:0009306">
    <property type="term" value="P:protein secretion"/>
    <property type="evidence" value="ECO:0007669"/>
    <property type="project" value="InterPro"/>
</dbReference>
<keyword evidence="4" id="KW-0969">Cilium</keyword>
<keyword evidence="3" id="KW-1133">Transmembrane helix</keyword>
<evidence type="ECO:0000256" key="1">
    <source>
        <dbReference type="ARBA" id="ARBA00010690"/>
    </source>
</evidence>
<feature type="region of interest" description="Disordered" evidence="2">
    <location>
        <begin position="228"/>
        <end position="249"/>
    </location>
</feature>
<dbReference type="PANTHER" id="PTHR30531">
    <property type="entry name" value="FLAGELLAR BIOSYNTHETIC PROTEIN FLHB"/>
    <property type="match status" value="1"/>
</dbReference>